<evidence type="ECO:0000256" key="4">
    <source>
        <dbReference type="ARBA" id="ARBA00022475"/>
    </source>
</evidence>
<keyword evidence="4 9" id="KW-1003">Cell membrane</keyword>
<dbReference type="Pfam" id="PF03186">
    <property type="entry name" value="CobD_Cbib"/>
    <property type="match status" value="1"/>
</dbReference>
<feature type="transmembrane region" description="Helical" evidence="9">
    <location>
        <begin position="301"/>
        <end position="321"/>
    </location>
</feature>
<keyword evidence="11" id="KW-1185">Reference proteome</keyword>
<dbReference type="HAMAP" id="MF_00024">
    <property type="entry name" value="CobD_CbiB"/>
    <property type="match status" value="1"/>
</dbReference>
<comment type="subcellular location">
    <subcellularLocation>
        <location evidence="1 9">Cell membrane</location>
        <topology evidence="1 9">Multi-pass membrane protein</topology>
    </subcellularLocation>
</comment>
<evidence type="ECO:0000313" key="10">
    <source>
        <dbReference type="EMBL" id="MDR6531380.1"/>
    </source>
</evidence>
<gene>
    <name evidence="9" type="primary">cobD</name>
    <name evidence="10" type="ORF">J2800_002122</name>
</gene>
<comment type="function">
    <text evidence="9">Converts cobyric acid to cobinamide by the addition of aminopropanol on the F carboxylic group.</text>
</comment>
<evidence type="ECO:0000313" key="11">
    <source>
        <dbReference type="Proteomes" id="UP001262754"/>
    </source>
</evidence>
<dbReference type="EMBL" id="JAVDRL010000005">
    <property type="protein sequence ID" value="MDR6531380.1"/>
    <property type="molecule type" value="Genomic_DNA"/>
</dbReference>
<sequence length="322" mass="33667">MAETAPWPWVVALALGLEALLGYPAALNRLAGHPVAWPAALIEGLERRWNRPTTSDRQRRLLGVVLVVLLVAASVLLGAAVQSLPGASLPGLALVALIATVGLAQRSLHDHVAAVLAPLRADDLPAARAAVAMIVGRDTGALDAKGVAAAALESLAESFNDGVVAPTFWLLVGGLPGLFAYKSVNTADSLIGHREERWRLFGWAAARIDDLMNLVPARLAGGLIALAGGGGWWTMARDARRHASPNAGWPEAAMAGALGVQLGGDAVYDGVRTARPTFGDGPRPTAADLERGLRLYRRACLLLWLIPLTIPLAIGLIAVLAR</sequence>
<protein>
    <recommendedName>
        <fullName evidence="9">Cobalamin biosynthesis protein CobD</fullName>
    </recommendedName>
</protein>
<comment type="pathway">
    <text evidence="2 9">Cofactor biosynthesis; adenosylcobalamin biosynthesis.</text>
</comment>
<keyword evidence="7 9" id="KW-1133">Transmembrane helix</keyword>
<evidence type="ECO:0000256" key="9">
    <source>
        <dbReference type="HAMAP-Rule" id="MF_00024"/>
    </source>
</evidence>
<dbReference type="PANTHER" id="PTHR34308:SF1">
    <property type="entry name" value="COBALAMIN BIOSYNTHESIS PROTEIN CBIB"/>
    <property type="match status" value="1"/>
</dbReference>
<keyword evidence="8 9" id="KW-0472">Membrane</keyword>
<feature type="transmembrane region" description="Helical" evidence="9">
    <location>
        <begin position="61"/>
        <end position="81"/>
    </location>
</feature>
<feature type="transmembrane region" description="Helical" evidence="9">
    <location>
        <begin position="6"/>
        <end position="26"/>
    </location>
</feature>
<evidence type="ECO:0000256" key="3">
    <source>
        <dbReference type="ARBA" id="ARBA00006263"/>
    </source>
</evidence>
<dbReference type="NCBIfam" id="TIGR00380">
    <property type="entry name" value="cobal_cbiB"/>
    <property type="match status" value="1"/>
</dbReference>
<dbReference type="RefSeq" id="WP_310031263.1">
    <property type="nucleotide sequence ID" value="NZ_JAVDRL010000005.1"/>
</dbReference>
<evidence type="ECO:0000256" key="8">
    <source>
        <dbReference type="ARBA" id="ARBA00023136"/>
    </source>
</evidence>
<evidence type="ECO:0000256" key="2">
    <source>
        <dbReference type="ARBA" id="ARBA00004953"/>
    </source>
</evidence>
<evidence type="ECO:0000256" key="7">
    <source>
        <dbReference type="ARBA" id="ARBA00022989"/>
    </source>
</evidence>
<reference evidence="10 11" key="1">
    <citation type="submission" date="2023-07" db="EMBL/GenBank/DDBJ databases">
        <title>Sorghum-associated microbial communities from plants grown in Nebraska, USA.</title>
        <authorList>
            <person name="Schachtman D."/>
        </authorList>
    </citation>
    <scope>NUCLEOTIDE SEQUENCE [LARGE SCALE GENOMIC DNA]</scope>
    <source>
        <strain evidence="10 11">DS2154</strain>
    </source>
</reference>
<evidence type="ECO:0000256" key="5">
    <source>
        <dbReference type="ARBA" id="ARBA00022573"/>
    </source>
</evidence>
<comment type="caution">
    <text evidence="9">Lacks conserved residue(s) required for the propagation of feature annotation.</text>
</comment>
<evidence type="ECO:0000256" key="6">
    <source>
        <dbReference type="ARBA" id="ARBA00022692"/>
    </source>
</evidence>
<feature type="transmembrane region" description="Helical" evidence="9">
    <location>
        <begin position="87"/>
        <end position="104"/>
    </location>
</feature>
<comment type="caution">
    <text evidence="10">The sequence shown here is derived from an EMBL/GenBank/DDBJ whole genome shotgun (WGS) entry which is preliminary data.</text>
</comment>
<dbReference type="PANTHER" id="PTHR34308">
    <property type="entry name" value="COBALAMIN BIOSYNTHESIS PROTEIN CBIB"/>
    <property type="match status" value="1"/>
</dbReference>
<dbReference type="InterPro" id="IPR004485">
    <property type="entry name" value="Cobalamin_biosynth_CobD/CbiB"/>
</dbReference>
<keyword evidence="6 9" id="KW-0812">Transmembrane</keyword>
<keyword evidence="10" id="KW-0436">Ligase</keyword>
<dbReference type="GO" id="GO:0043757">
    <property type="term" value="F:adenosylcobinamide-phosphate synthase activity"/>
    <property type="evidence" value="ECO:0007669"/>
    <property type="project" value="UniProtKB-EC"/>
</dbReference>
<name>A0ABU1MYX4_9CAUL</name>
<evidence type="ECO:0000256" key="1">
    <source>
        <dbReference type="ARBA" id="ARBA00004651"/>
    </source>
</evidence>
<proteinExistence type="inferred from homology"/>
<dbReference type="Proteomes" id="UP001262754">
    <property type="component" value="Unassembled WGS sequence"/>
</dbReference>
<keyword evidence="5 9" id="KW-0169">Cobalamin biosynthesis</keyword>
<comment type="similarity">
    <text evidence="3 9">Belongs to the CobD/CbiB family.</text>
</comment>
<organism evidence="10 11">
    <name type="scientific">Caulobacter rhizosphaerae</name>
    <dbReference type="NCBI Taxonomy" id="2010972"/>
    <lineage>
        <taxon>Bacteria</taxon>
        <taxon>Pseudomonadati</taxon>
        <taxon>Pseudomonadota</taxon>
        <taxon>Alphaproteobacteria</taxon>
        <taxon>Caulobacterales</taxon>
        <taxon>Caulobacteraceae</taxon>
        <taxon>Caulobacter</taxon>
    </lineage>
</organism>
<accession>A0ABU1MYX4</accession>